<evidence type="ECO:0000313" key="3">
    <source>
        <dbReference type="Proteomes" id="UP000694556"/>
    </source>
</evidence>
<protein>
    <submittedName>
        <fullName evidence="2">Uncharacterized protein</fullName>
    </submittedName>
</protein>
<keyword evidence="1" id="KW-1133">Transmembrane helix</keyword>
<name>A0A8C3BLD2_CAIMO</name>
<sequence length="106" mass="12620">SGISRTFQIKCNPFLDLLQCIVLLLRSPGKKLLMNVSPIHHQQREGSCKCYSKHMYFMLGKVLFWNHNLLTLVFGRLNQKVKPYIYIFLFFFYYTSQFFVQPLVAY</sequence>
<reference evidence="2" key="3">
    <citation type="submission" date="2025-09" db="UniProtKB">
        <authorList>
            <consortium name="Ensembl"/>
        </authorList>
    </citation>
    <scope>IDENTIFICATION</scope>
</reference>
<keyword evidence="1" id="KW-0472">Membrane</keyword>
<accession>A0A8C3BLD2</accession>
<dbReference type="Ensembl" id="ENSCMMT00000006914.1">
    <property type="protein sequence ID" value="ENSCMMP00000006208.1"/>
    <property type="gene ID" value="ENSCMMG00000003989.1"/>
</dbReference>
<dbReference type="AlphaFoldDB" id="A0A8C3BLD2"/>
<evidence type="ECO:0000313" key="2">
    <source>
        <dbReference type="Ensembl" id="ENSCMMP00000006208.1"/>
    </source>
</evidence>
<reference evidence="2" key="1">
    <citation type="submission" date="2018-09" db="EMBL/GenBank/DDBJ databases">
        <title>Common duck and Muscovy duck high density SNP chip.</title>
        <authorList>
            <person name="Vignal A."/>
            <person name="Thebault N."/>
            <person name="Warren W.C."/>
        </authorList>
    </citation>
    <scope>NUCLEOTIDE SEQUENCE [LARGE SCALE GENOMIC DNA]</scope>
</reference>
<feature type="transmembrane region" description="Helical" evidence="1">
    <location>
        <begin position="84"/>
        <end position="104"/>
    </location>
</feature>
<keyword evidence="3" id="KW-1185">Reference proteome</keyword>
<reference evidence="2" key="2">
    <citation type="submission" date="2025-08" db="UniProtKB">
        <authorList>
            <consortium name="Ensembl"/>
        </authorList>
    </citation>
    <scope>IDENTIFICATION</scope>
</reference>
<proteinExistence type="predicted"/>
<organism evidence="2 3">
    <name type="scientific">Cairina moschata</name>
    <name type="common">Muscovy duck</name>
    <dbReference type="NCBI Taxonomy" id="8855"/>
    <lineage>
        <taxon>Eukaryota</taxon>
        <taxon>Metazoa</taxon>
        <taxon>Chordata</taxon>
        <taxon>Craniata</taxon>
        <taxon>Vertebrata</taxon>
        <taxon>Euteleostomi</taxon>
        <taxon>Archelosauria</taxon>
        <taxon>Archosauria</taxon>
        <taxon>Dinosauria</taxon>
        <taxon>Saurischia</taxon>
        <taxon>Theropoda</taxon>
        <taxon>Coelurosauria</taxon>
        <taxon>Aves</taxon>
        <taxon>Neognathae</taxon>
        <taxon>Galloanserae</taxon>
        <taxon>Anseriformes</taxon>
        <taxon>Anatidae</taxon>
        <taxon>Anatinae</taxon>
        <taxon>Cairina</taxon>
    </lineage>
</organism>
<evidence type="ECO:0000256" key="1">
    <source>
        <dbReference type="SAM" id="Phobius"/>
    </source>
</evidence>
<dbReference type="Proteomes" id="UP000694556">
    <property type="component" value="Chromosome 1"/>
</dbReference>
<keyword evidence="1" id="KW-0812">Transmembrane</keyword>